<evidence type="ECO:0000256" key="4">
    <source>
        <dbReference type="ARBA" id="ARBA00023004"/>
    </source>
</evidence>
<evidence type="ECO:0000313" key="7">
    <source>
        <dbReference type="EMBL" id="SDN82016.1"/>
    </source>
</evidence>
<evidence type="ECO:0000256" key="2">
    <source>
        <dbReference type="ARBA" id="ARBA00022723"/>
    </source>
</evidence>
<name>A0A1H0EIA3_9HYPH</name>
<dbReference type="PANTHER" id="PTHR10543">
    <property type="entry name" value="BETA-CAROTENE DIOXYGENASE"/>
    <property type="match status" value="1"/>
</dbReference>
<comment type="similarity">
    <text evidence="1 6">Belongs to the carotenoid oxygenase family.</text>
</comment>
<dbReference type="GO" id="GO:0046872">
    <property type="term" value="F:metal ion binding"/>
    <property type="evidence" value="ECO:0007669"/>
    <property type="project" value="UniProtKB-KW"/>
</dbReference>
<keyword evidence="2 5" id="KW-0479">Metal-binding</keyword>
<feature type="binding site" evidence="5">
    <location>
        <position position="12"/>
    </location>
    <ligand>
        <name>Fe cation</name>
        <dbReference type="ChEBI" id="CHEBI:24875"/>
        <note>catalytic</note>
    </ligand>
</feature>
<dbReference type="GO" id="GO:0010436">
    <property type="term" value="F:carotenoid dioxygenase activity"/>
    <property type="evidence" value="ECO:0007669"/>
    <property type="project" value="TreeGrafter"/>
</dbReference>
<dbReference type="AlphaFoldDB" id="A0A1H0EIA3"/>
<dbReference type="Pfam" id="PF03055">
    <property type="entry name" value="RPE65"/>
    <property type="match status" value="1"/>
</dbReference>
<proteinExistence type="inferred from homology"/>
<accession>A0A1H0EIA3</accession>
<protein>
    <recommendedName>
        <fullName evidence="6">Dioxygenase</fullName>
        <ecNumber evidence="6">1.13.11.-</ecNumber>
    </recommendedName>
</protein>
<organism evidence="7 8">
    <name type="scientific">Methylobacterium phyllostachyos</name>
    <dbReference type="NCBI Taxonomy" id="582672"/>
    <lineage>
        <taxon>Bacteria</taxon>
        <taxon>Pseudomonadati</taxon>
        <taxon>Pseudomonadota</taxon>
        <taxon>Alphaproteobacteria</taxon>
        <taxon>Hyphomicrobiales</taxon>
        <taxon>Methylobacteriaceae</taxon>
        <taxon>Methylobacterium</taxon>
    </lineage>
</organism>
<dbReference type="EMBL" id="FNHS01000011">
    <property type="protein sequence ID" value="SDN82016.1"/>
    <property type="molecule type" value="Genomic_DNA"/>
</dbReference>
<keyword evidence="6 7" id="KW-0223">Dioxygenase</keyword>
<dbReference type="Proteomes" id="UP000198704">
    <property type="component" value="Unassembled WGS sequence"/>
</dbReference>
<evidence type="ECO:0000313" key="8">
    <source>
        <dbReference type="Proteomes" id="UP000198704"/>
    </source>
</evidence>
<evidence type="ECO:0000256" key="5">
    <source>
        <dbReference type="PIRSR" id="PIRSR604294-1"/>
    </source>
</evidence>
<dbReference type="PANTHER" id="PTHR10543:SF89">
    <property type="entry name" value="CAROTENOID 9,10(9',10')-CLEAVAGE DIOXYGENASE 1"/>
    <property type="match status" value="1"/>
</dbReference>
<keyword evidence="8" id="KW-1185">Reference proteome</keyword>
<dbReference type="STRING" id="582672.SAMN05216360_111191"/>
<comment type="cofactor">
    <cofactor evidence="5 6">
        <name>Fe(2+)</name>
        <dbReference type="ChEBI" id="CHEBI:29033"/>
    </cofactor>
    <text evidence="5 6">Binds 1 Fe(2+) ion per subunit.</text>
</comment>
<evidence type="ECO:0000256" key="1">
    <source>
        <dbReference type="ARBA" id="ARBA00006787"/>
    </source>
</evidence>
<evidence type="ECO:0000256" key="6">
    <source>
        <dbReference type="RuleBase" id="RU364048"/>
    </source>
</evidence>
<sequence>MAIPVAHGPCIHDCAFTARFVIVLDLPVTFSFRALLAGYRFPFRWNPRHGARVGLLPRQGDGADILRCEVDPCFVFHIANAYEDADGQVILDVIAYATVFTAIGGGLDEPGRLGHRIPSGFHGNWFPAHDPSGMV</sequence>
<keyword evidence="3 6" id="KW-0560">Oxidoreductase</keyword>
<feature type="binding site" evidence="5">
    <location>
        <position position="77"/>
    </location>
    <ligand>
        <name>Fe cation</name>
        <dbReference type="ChEBI" id="CHEBI:24875"/>
        <note>catalytic</note>
    </ligand>
</feature>
<dbReference type="EC" id="1.13.11.-" evidence="6"/>
<dbReference type="GO" id="GO:0016121">
    <property type="term" value="P:carotene catabolic process"/>
    <property type="evidence" value="ECO:0007669"/>
    <property type="project" value="TreeGrafter"/>
</dbReference>
<evidence type="ECO:0000256" key="3">
    <source>
        <dbReference type="ARBA" id="ARBA00023002"/>
    </source>
</evidence>
<reference evidence="8" key="1">
    <citation type="submission" date="2016-10" db="EMBL/GenBank/DDBJ databases">
        <authorList>
            <person name="Varghese N."/>
            <person name="Submissions S."/>
        </authorList>
    </citation>
    <scope>NUCLEOTIDE SEQUENCE [LARGE SCALE GENOMIC DNA]</scope>
    <source>
        <strain evidence="8">BL47</strain>
    </source>
</reference>
<keyword evidence="4 5" id="KW-0408">Iron</keyword>
<dbReference type="InterPro" id="IPR004294">
    <property type="entry name" value="Carotenoid_Oase"/>
</dbReference>
<gene>
    <name evidence="7" type="ORF">SAMN05216360_111191</name>
</gene>